<dbReference type="Proteomes" id="UP000321726">
    <property type="component" value="Unassembled WGS sequence"/>
</dbReference>
<evidence type="ECO:0000313" key="3">
    <source>
        <dbReference type="EMBL" id="SHL48535.1"/>
    </source>
</evidence>
<evidence type="ECO:0000313" key="4">
    <source>
        <dbReference type="Proteomes" id="UP000184123"/>
    </source>
</evidence>
<dbReference type="RefSeq" id="WP_073433596.1">
    <property type="nucleotide sequence ID" value="NZ_BJXU01000004.1"/>
</dbReference>
<sequence length="86" mass="9641">MLPKPKSDHVEHTKQYISWFWVFYAIAVLVPVAFYLWNPFAMDLARKLQISGALAILLAPIAEYPASSGNYDSSQAHSIPFNSALD</sequence>
<dbReference type="Proteomes" id="UP000184123">
    <property type="component" value="Unassembled WGS sequence"/>
</dbReference>
<evidence type="ECO:0000313" key="2">
    <source>
        <dbReference type="EMBL" id="GEN22186.1"/>
    </source>
</evidence>
<dbReference type="AlphaFoldDB" id="A0A1M7B0N9"/>
<keyword evidence="5" id="KW-1185">Reference proteome</keyword>
<gene>
    <name evidence="2" type="ORF">HCU01_01350</name>
    <name evidence="3" type="ORF">SAMN05660971_00714</name>
</gene>
<name>A0A1M7B0N9_9GAMM</name>
<accession>A0A1M7B0N9</accession>
<evidence type="ECO:0000313" key="5">
    <source>
        <dbReference type="Proteomes" id="UP000321726"/>
    </source>
</evidence>
<reference evidence="2 5" key="2">
    <citation type="submission" date="2019-07" db="EMBL/GenBank/DDBJ databases">
        <title>Whole genome shotgun sequence of Halomonas cupida NBRC 102219.</title>
        <authorList>
            <person name="Hosoyama A."/>
            <person name="Uohara A."/>
            <person name="Ohji S."/>
            <person name="Ichikawa N."/>
        </authorList>
    </citation>
    <scope>NUCLEOTIDE SEQUENCE [LARGE SCALE GENOMIC DNA]</scope>
    <source>
        <strain evidence="2 5">NBRC 102219</strain>
    </source>
</reference>
<dbReference type="EMBL" id="BJXU01000004">
    <property type="protein sequence ID" value="GEN22186.1"/>
    <property type="molecule type" value="Genomic_DNA"/>
</dbReference>
<reference evidence="3 4" key="1">
    <citation type="submission" date="2016-11" db="EMBL/GenBank/DDBJ databases">
        <authorList>
            <person name="Jaros S."/>
            <person name="Januszkiewicz K."/>
            <person name="Wedrychowicz H."/>
        </authorList>
    </citation>
    <scope>NUCLEOTIDE SEQUENCE [LARGE SCALE GENOMIC DNA]</scope>
    <source>
        <strain evidence="3 4">DSM 4740</strain>
    </source>
</reference>
<keyword evidence="1" id="KW-1133">Transmembrane helix</keyword>
<dbReference type="EMBL" id="FRCA01000001">
    <property type="protein sequence ID" value="SHL48535.1"/>
    <property type="molecule type" value="Genomic_DNA"/>
</dbReference>
<keyword evidence="1" id="KW-0812">Transmembrane</keyword>
<keyword evidence="1" id="KW-0472">Membrane</keyword>
<feature type="transmembrane region" description="Helical" evidence="1">
    <location>
        <begin position="16"/>
        <end position="37"/>
    </location>
</feature>
<evidence type="ECO:0000256" key="1">
    <source>
        <dbReference type="SAM" id="Phobius"/>
    </source>
</evidence>
<protein>
    <submittedName>
        <fullName evidence="3">Uncharacterized protein</fullName>
    </submittedName>
</protein>
<proteinExistence type="predicted"/>
<organism evidence="3 4">
    <name type="scientific">Halomonas cupida</name>
    <dbReference type="NCBI Taxonomy" id="44933"/>
    <lineage>
        <taxon>Bacteria</taxon>
        <taxon>Pseudomonadati</taxon>
        <taxon>Pseudomonadota</taxon>
        <taxon>Gammaproteobacteria</taxon>
        <taxon>Oceanospirillales</taxon>
        <taxon>Halomonadaceae</taxon>
        <taxon>Halomonas</taxon>
    </lineage>
</organism>